<sequence length="96" mass="11280">MTKQHHDQPPEMSSVEHQWGEQPDDHFGYASEDERRAKRGLEDWEMVEQMSEHESNLSAWLRTAVGATMVGIVVFIMLAYGVYYFLMHFGSHFFNR</sequence>
<keyword evidence="2" id="KW-0812">Transmembrane</keyword>
<evidence type="ECO:0000256" key="2">
    <source>
        <dbReference type="SAM" id="Phobius"/>
    </source>
</evidence>
<name>A0A5R9GUA2_9PROT</name>
<comment type="caution">
    <text evidence="3">The sequence shown here is derived from an EMBL/GenBank/DDBJ whole genome shotgun (WGS) entry which is preliminary data.</text>
</comment>
<dbReference type="AlphaFoldDB" id="A0A5R9GUA2"/>
<feature type="transmembrane region" description="Helical" evidence="2">
    <location>
        <begin position="59"/>
        <end position="86"/>
    </location>
</feature>
<dbReference type="Proteomes" id="UP000306585">
    <property type="component" value="Unassembled WGS sequence"/>
</dbReference>
<dbReference type="EMBL" id="VBRY01000004">
    <property type="protein sequence ID" value="TLS67837.1"/>
    <property type="molecule type" value="Genomic_DNA"/>
</dbReference>
<evidence type="ECO:0000256" key="1">
    <source>
        <dbReference type="SAM" id="MobiDB-lite"/>
    </source>
</evidence>
<keyword evidence="2" id="KW-1133">Transmembrane helix</keyword>
<keyword evidence="4" id="KW-1185">Reference proteome</keyword>
<accession>A0A5R9GUA2</accession>
<dbReference type="RefSeq" id="WP_138238733.1">
    <property type="nucleotide sequence ID" value="NZ_VBRY01000004.1"/>
</dbReference>
<proteinExistence type="predicted"/>
<evidence type="ECO:0000313" key="4">
    <source>
        <dbReference type="Proteomes" id="UP000306585"/>
    </source>
</evidence>
<keyword evidence="2" id="KW-0472">Membrane</keyword>
<reference evidence="3 4" key="1">
    <citation type="journal article" date="2019" name="Appl. Environ. Microbiol.">
        <title>Environmental Evidence and Genomic Insight of Iron-oxidizing Bacteria Preference Towards More Corrosion Resistant Stainless Steel at Higher Salinities.</title>
        <authorList>
            <person name="Garrison C.E."/>
            <person name="Price K.A."/>
            <person name="Field E.K."/>
        </authorList>
    </citation>
    <scope>NUCLEOTIDE SEQUENCE [LARGE SCALE GENOMIC DNA]</scope>
    <source>
        <strain evidence="3 4">P3</strain>
    </source>
</reference>
<feature type="region of interest" description="Disordered" evidence="1">
    <location>
        <begin position="1"/>
        <end position="31"/>
    </location>
</feature>
<gene>
    <name evidence="3" type="ORF">FEF65_05150</name>
</gene>
<organism evidence="3 4">
    <name type="scientific">Mariprofundus erugo</name>
    <dbReference type="NCBI Taxonomy" id="2528639"/>
    <lineage>
        <taxon>Bacteria</taxon>
        <taxon>Pseudomonadati</taxon>
        <taxon>Pseudomonadota</taxon>
        <taxon>Candidatius Mariprofundia</taxon>
        <taxon>Mariprofundales</taxon>
        <taxon>Mariprofundaceae</taxon>
        <taxon>Mariprofundus</taxon>
    </lineage>
</organism>
<protein>
    <submittedName>
        <fullName evidence="3">Uncharacterized protein</fullName>
    </submittedName>
</protein>
<evidence type="ECO:0000313" key="3">
    <source>
        <dbReference type="EMBL" id="TLS67837.1"/>
    </source>
</evidence>